<evidence type="ECO:0000313" key="6">
    <source>
        <dbReference type="EMBL" id="KAF4650496.1"/>
    </source>
</evidence>
<reference evidence="6 7" key="1">
    <citation type="submission" date="2020-04" db="EMBL/GenBank/DDBJ databases">
        <title>Perkinsus chesapeaki whole genome sequence.</title>
        <authorList>
            <person name="Bogema D.R."/>
        </authorList>
    </citation>
    <scope>NUCLEOTIDE SEQUENCE [LARGE SCALE GENOMIC DNA]</scope>
    <source>
        <strain evidence="6">ATCC PRA-425</strain>
    </source>
</reference>
<proteinExistence type="inferred from homology"/>
<dbReference type="InterPro" id="IPR001461">
    <property type="entry name" value="Aspartic_peptidase_A1"/>
</dbReference>
<evidence type="ECO:0000313" key="7">
    <source>
        <dbReference type="Proteomes" id="UP000591131"/>
    </source>
</evidence>
<evidence type="ECO:0000256" key="4">
    <source>
        <dbReference type="ARBA" id="ARBA00022801"/>
    </source>
</evidence>
<name>A0A7J6KVI6_PERCH</name>
<dbReference type="PROSITE" id="PS51767">
    <property type="entry name" value="PEPTIDASE_A1"/>
    <property type="match status" value="1"/>
</dbReference>
<dbReference type="SUPFAM" id="SSF50630">
    <property type="entry name" value="Acid proteases"/>
    <property type="match status" value="1"/>
</dbReference>
<dbReference type="Gene3D" id="2.40.70.10">
    <property type="entry name" value="Acid Proteases"/>
    <property type="match status" value="2"/>
</dbReference>
<gene>
    <name evidence="6" type="ORF">FOL47_001106</name>
</gene>
<comment type="caution">
    <text evidence="6">The sequence shown here is derived from an EMBL/GenBank/DDBJ whole genome shotgun (WGS) entry which is preliminary data.</text>
</comment>
<dbReference type="AlphaFoldDB" id="A0A7J6KVI6"/>
<keyword evidence="3" id="KW-0064">Aspartyl protease</keyword>
<dbReference type="PANTHER" id="PTHR47966:SF51">
    <property type="entry name" value="BETA-SITE APP-CLEAVING ENZYME, ISOFORM A-RELATED"/>
    <property type="match status" value="1"/>
</dbReference>
<dbReference type="InterPro" id="IPR033121">
    <property type="entry name" value="PEPTIDASE_A1"/>
</dbReference>
<feature type="domain" description="Peptidase A1" evidence="5">
    <location>
        <begin position="1"/>
        <end position="313"/>
    </location>
</feature>
<accession>A0A7J6KVI6</accession>
<protein>
    <recommendedName>
        <fullName evidence="5">Peptidase A1 domain-containing protein</fullName>
    </recommendedName>
</protein>
<keyword evidence="4" id="KW-0378">Hydrolase</keyword>
<dbReference type="Pfam" id="PF00026">
    <property type="entry name" value="Asp"/>
    <property type="match status" value="1"/>
</dbReference>
<dbReference type="GO" id="GO:0006508">
    <property type="term" value="P:proteolysis"/>
    <property type="evidence" value="ECO:0007669"/>
    <property type="project" value="UniProtKB-KW"/>
</dbReference>
<dbReference type="PANTHER" id="PTHR47966">
    <property type="entry name" value="BETA-SITE APP-CLEAVING ENZYME, ISOFORM A-RELATED"/>
    <property type="match status" value="1"/>
</dbReference>
<dbReference type="CDD" id="cd05471">
    <property type="entry name" value="pepsin_like"/>
    <property type="match status" value="1"/>
</dbReference>
<dbReference type="GO" id="GO:0004190">
    <property type="term" value="F:aspartic-type endopeptidase activity"/>
    <property type="evidence" value="ECO:0007669"/>
    <property type="project" value="UniProtKB-KW"/>
</dbReference>
<evidence type="ECO:0000256" key="3">
    <source>
        <dbReference type="ARBA" id="ARBA00022750"/>
    </source>
</evidence>
<dbReference type="InterPro" id="IPR021109">
    <property type="entry name" value="Peptidase_aspartic_dom_sf"/>
</dbReference>
<dbReference type="Proteomes" id="UP000591131">
    <property type="component" value="Unassembled WGS sequence"/>
</dbReference>
<evidence type="ECO:0000256" key="1">
    <source>
        <dbReference type="ARBA" id="ARBA00007447"/>
    </source>
</evidence>
<keyword evidence="2" id="KW-0645">Protease</keyword>
<evidence type="ECO:0000256" key="2">
    <source>
        <dbReference type="ARBA" id="ARBA00022670"/>
    </source>
</evidence>
<sequence length="317" mass="36013">MPTGDLWALIDTGSPSTYFLWKDWFEEEYGEEACTFPGIGCYTCPTPCQPHNPFWITYLKGPSVRVFLYRGTVPLSSVNVSDLQFGLACGQQPPEELCQSVLGLRFHPEVFGRIPILQQLVSRSPKVIGAKVFALYLSQTPQEYAHYGELLLGGGDRRLYKRDLRYVRFDDSSKYIVKLSSIQIGEATRTRRENVDLYIDTGTNAFLLDQRRYDILIESVKREAARSGVTVTWNDILTRWTANCTHLDALPLVRFWLGTEDVPLNLTPRSYVHTSRDICYINVEPFPTCVLPVQALVGNYFEFRPDEGQIGFGEAVS</sequence>
<keyword evidence="7" id="KW-1185">Reference proteome</keyword>
<dbReference type="EMBL" id="JAAPAO010001245">
    <property type="protein sequence ID" value="KAF4650496.1"/>
    <property type="molecule type" value="Genomic_DNA"/>
</dbReference>
<comment type="similarity">
    <text evidence="1">Belongs to the peptidase A1 family.</text>
</comment>
<evidence type="ECO:0000259" key="5">
    <source>
        <dbReference type="PROSITE" id="PS51767"/>
    </source>
</evidence>
<dbReference type="InterPro" id="IPR034164">
    <property type="entry name" value="Pepsin-like_dom"/>
</dbReference>
<organism evidence="6 7">
    <name type="scientific">Perkinsus chesapeaki</name>
    <name type="common">Clam parasite</name>
    <name type="synonym">Perkinsus andrewsi</name>
    <dbReference type="NCBI Taxonomy" id="330153"/>
    <lineage>
        <taxon>Eukaryota</taxon>
        <taxon>Sar</taxon>
        <taxon>Alveolata</taxon>
        <taxon>Perkinsozoa</taxon>
        <taxon>Perkinsea</taxon>
        <taxon>Perkinsida</taxon>
        <taxon>Perkinsidae</taxon>
        <taxon>Perkinsus</taxon>
    </lineage>
</organism>